<dbReference type="Proteomes" id="UP000078516">
    <property type="component" value="Unassembled WGS sequence"/>
</dbReference>
<dbReference type="PANTHER" id="PTHR43685">
    <property type="entry name" value="GLYCOSYLTRANSFERASE"/>
    <property type="match status" value="1"/>
</dbReference>
<dbReference type="PANTHER" id="PTHR43685:SF5">
    <property type="entry name" value="GLYCOSYLTRANSFERASE EPSE-RELATED"/>
    <property type="match status" value="1"/>
</dbReference>
<dbReference type="GO" id="GO:0004497">
    <property type="term" value="F:monooxygenase activity"/>
    <property type="evidence" value="ECO:0007669"/>
    <property type="project" value="UniProtKB-KW"/>
</dbReference>
<evidence type="ECO:0000256" key="2">
    <source>
        <dbReference type="ARBA" id="ARBA00022676"/>
    </source>
</evidence>
<dbReference type="SUPFAM" id="SSF53448">
    <property type="entry name" value="Nucleotide-diphospho-sugar transferases"/>
    <property type="match status" value="1"/>
</dbReference>
<feature type="domain" description="Glycosyltransferase 2-like" evidence="4">
    <location>
        <begin position="15"/>
        <end position="163"/>
    </location>
</feature>
<keyword evidence="3" id="KW-0808">Transferase</keyword>
<reference evidence="5 6" key="1">
    <citation type="submission" date="2016-04" db="EMBL/GenBank/DDBJ databases">
        <title>Draft genome of an Enterococcus thailandicus strain isolated from bovine feces.</title>
        <authorList>
            <person name="Beukers A.G."/>
            <person name="Zaheer R."/>
            <person name="Goji N."/>
            <person name="Cook S.R."/>
            <person name="Amoako K."/>
            <person name="Chaves A.V."/>
            <person name="Ward M.P."/>
            <person name="Mcallister T.A."/>
        </authorList>
    </citation>
    <scope>NUCLEOTIDE SEQUENCE [LARGE SCALE GENOMIC DNA]</scope>
    <source>
        <strain evidence="5 6">F0711D 46</strain>
    </source>
</reference>
<evidence type="ECO:0000256" key="1">
    <source>
        <dbReference type="ARBA" id="ARBA00006739"/>
    </source>
</evidence>
<dbReference type="GO" id="GO:0016757">
    <property type="term" value="F:glycosyltransferase activity"/>
    <property type="evidence" value="ECO:0007669"/>
    <property type="project" value="UniProtKB-KW"/>
</dbReference>
<dbReference type="Pfam" id="PF00535">
    <property type="entry name" value="Glycos_transf_2"/>
    <property type="match status" value="1"/>
</dbReference>
<protein>
    <submittedName>
        <fullName evidence="5">Ammonia monooxygenase</fullName>
    </submittedName>
</protein>
<dbReference type="InterPro" id="IPR001173">
    <property type="entry name" value="Glyco_trans_2-like"/>
</dbReference>
<evidence type="ECO:0000256" key="3">
    <source>
        <dbReference type="ARBA" id="ARBA00022679"/>
    </source>
</evidence>
<organism evidence="5 6">
    <name type="scientific">Enterococcus thailandicus</name>
    <dbReference type="NCBI Taxonomy" id="417368"/>
    <lineage>
        <taxon>Bacteria</taxon>
        <taxon>Bacillati</taxon>
        <taxon>Bacillota</taxon>
        <taxon>Bacilli</taxon>
        <taxon>Lactobacillales</taxon>
        <taxon>Enterococcaceae</taxon>
        <taxon>Enterococcus</taxon>
    </lineage>
</organism>
<dbReference type="Gene3D" id="3.90.550.10">
    <property type="entry name" value="Spore Coat Polysaccharide Biosynthesis Protein SpsA, Chain A"/>
    <property type="match status" value="1"/>
</dbReference>
<dbReference type="AlphaFoldDB" id="A0A179EUS6"/>
<comment type="caution">
    <text evidence="5">The sequence shown here is derived from an EMBL/GenBank/DDBJ whole genome shotgun (WGS) entry which is preliminary data.</text>
</comment>
<dbReference type="EMBL" id="LWMN01000001">
    <property type="protein sequence ID" value="OAQ56961.1"/>
    <property type="molecule type" value="Genomic_DNA"/>
</dbReference>
<proteinExistence type="inferred from homology"/>
<dbReference type="InterPro" id="IPR050834">
    <property type="entry name" value="Glycosyltransf_2"/>
</dbReference>
<dbReference type="InterPro" id="IPR029044">
    <property type="entry name" value="Nucleotide-diphossugar_trans"/>
</dbReference>
<keyword evidence="2" id="KW-0328">Glycosyltransferase</keyword>
<name>A0A179EUS6_ENTTH</name>
<evidence type="ECO:0000313" key="6">
    <source>
        <dbReference type="Proteomes" id="UP000078516"/>
    </source>
</evidence>
<comment type="similarity">
    <text evidence="1">Belongs to the glycosyltransferase 2 family.</text>
</comment>
<evidence type="ECO:0000259" key="4">
    <source>
        <dbReference type="Pfam" id="PF00535"/>
    </source>
</evidence>
<sequence>MEKNKISMLLSLYDKEKPEYLNEALTSIFKQTVMPDEIVLVYDGPINSDLEAVVQKFQQVAPDIFTLVKFEKNQGLGVALAKGLEHTKYQIVARMDTDDIMAPERLQKQLAIFESNPDIAIVGSNIEEFVDSTDQIIGRRLVPETNQEICAFSKKRNPFNHMTVMFDKKAILAVGNYRPLKGFEDYYLWVRLLKAGYQGYNIQEPLVHARAGADMYARRGGLNYLLPGIKGRYHIWRDGLGSVTDFLFVTGGHVVISLLPNKLRGKFYEKQLRN</sequence>
<keyword evidence="5" id="KW-0560">Oxidoreductase</keyword>
<keyword evidence="6" id="KW-1185">Reference proteome</keyword>
<accession>A0A179EUS6</accession>
<keyword evidence="5" id="KW-0503">Monooxygenase</keyword>
<gene>
    <name evidence="5" type="ORF">A6E74_00890</name>
</gene>
<evidence type="ECO:0000313" key="5">
    <source>
        <dbReference type="EMBL" id="OAQ56961.1"/>
    </source>
</evidence>